<keyword evidence="2" id="KW-1185">Reference proteome</keyword>
<keyword evidence="1" id="KW-0808">Transferase</keyword>
<dbReference type="CDD" id="cd04647">
    <property type="entry name" value="LbH_MAT_like"/>
    <property type="match status" value="1"/>
</dbReference>
<dbReference type="Gene3D" id="2.160.10.10">
    <property type="entry name" value="Hexapeptide repeat proteins"/>
    <property type="match status" value="1"/>
</dbReference>
<dbReference type="EMBL" id="JAKRCV010000045">
    <property type="protein sequence ID" value="MCG7322772.1"/>
    <property type="molecule type" value="Genomic_DNA"/>
</dbReference>
<dbReference type="GO" id="GO:0016746">
    <property type="term" value="F:acyltransferase activity"/>
    <property type="evidence" value="ECO:0007669"/>
    <property type="project" value="UniProtKB-KW"/>
</dbReference>
<protein>
    <submittedName>
        <fullName evidence="1">Acyltransferase</fullName>
    </submittedName>
</protein>
<sequence length="180" mass="19006">MGLKDVYRLAREEWLPKEQLRRRNPGAYVTARAIFRGDPTRVALGKGVYISGPTVVFCDDGGGLSGARLVIGDRTYVGEFNNIRCSGAPIIVGRDCLISQHSSIIGSNHGITSGTRIVDQPWSGDGVVIGDDVWIGAGCTILPGARIGDGAVIAAHSVVRGEVTPGAVMAGAPAREIRRR</sequence>
<evidence type="ECO:0000313" key="1">
    <source>
        <dbReference type="EMBL" id="MCG7322772.1"/>
    </source>
</evidence>
<dbReference type="InterPro" id="IPR011004">
    <property type="entry name" value="Trimer_LpxA-like_sf"/>
</dbReference>
<proteinExistence type="predicted"/>
<organism evidence="1 2">
    <name type="scientific">Arsenicicoccus bolidensis</name>
    <dbReference type="NCBI Taxonomy" id="229480"/>
    <lineage>
        <taxon>Bacteria</taxon>
        <taxon>Bacillati</taxon>
        <taxon>Actinomycetota</taxon>
        <taxon>Actinomycetes</taxon>
        <taxon>Micrococcales</taxon>
        <taxon>Intrasporangiaceae</taxon>
        <taxon>Arsenicicoccus</taxon>
    </lineage>
</organism>
<gene>
    <name evidence="1" type="ORF">MHL29_12880</name>
</gene>
<keyword evidence="1" id="KW-0012">Acyltransferase</keyword>
<dbReference type="PANTHER" id="PTHR23416">
    <property type="entry name" value="SIALIC ACID SYNTHASE-RELATED"/>
    <property type="match status" value="1"/>
</dbReference>
<reference evidence="1 2" key="1">
    <citation type="submission" date="2022-02" db="EMBL/GenBank/DDBJ databases">
        <title>Uncovering new skin microbiome diversity through culturing and metagenomics.</title>
        <authorList>
            <person name="Conlan S."/>
            <person name="Deming C."/>
            <person name="Nisc Comparative Sequencing Program N."/>
            <person name="Segre J.A."/>
        </authorList>
    </citation>
    <scope>NUCLEOTIDE SEQUENCE [LARGE SCALE GENOMIC DNA]</scope>
    <source>
        <strain evidence="1 2">ACRQZ</strain>
    </source>
</reference>
<comment type="caution">
    <text evidence="1">The sequence shown here is derived from an EMBL/GenBank/DDBJ whole genome shotgun (WGS) entry which is preliminary data.</text>
</comment>
<dbReference type="SUPFAM" id="SSF51161">
    <property type="entry name" value="Trimeric LpxA-like enzymes"/>
    <property type="match status" value="1"/>
</dbReference>
<dbReference type="InterPro" id="IPR001451">
    <property type="entry name" value="Hexapep"/>
</dbReference>
<dbReference type="RefSeq" id="WP_239265157.1">
    <property type="nucleotide sequence ID" value="NZ_DAMDMH010000018.1"/>
</dbReference>
<name>A0ABS9Q4I5_9MICO</name>
<dbReference type="PANTHER" id="PTHR23416:SF78">
    <property type="entry name" value="LIPOPOLYSACCHARIDE BIOSYNTHESIS O-ACETYL TRANSFERASE WBBJ-RELATED"/>
    <property type="match status" value="1"/>
</dbReference>
<accession>A0ABS9Q4I5</accession>
<dbReference type="Proteomes" id="UP001521931">
    <property type="component" value="Unassembled WGS sequence"/>
</dbReference>
<dbReference type="Pfam" id="PF00132">
    <property type="entry name" value="Hexapep"/>
    <property type="match status" value="1"/>
</dbReference>
<evidence type="ECO:0000313" key="2">
    <source>
        <dbReference type="Proteomes" id="UP001521931"/>
    </source>
</evidence>
<dbReference type="InterPro" id="IPR051159">
    <property type="entry name" value="Hexapeptide_acetyltransf"/>
</dbReference>